<protein>
    <submittedName>
        <fullName evidence="1">Uncharacterized protein</fullName>
    </submittedName>
</protein>
<dbReference type="RefSeq" id="WP_230841906.1">
    <property type="nucleotide sequence ID" value="NZ_CP063845.1"/>
</dbReference>
<dbReference type="Proteomes" id="UP001054846">
    <property type="component" value="Chromosome"/>
</dbReference>
<accession>A0ABY3PMI7</accession>
<dbReference type="EMBL" id="CP063845">
    <property type="protein sequence ID" value="UFP94840.1"/>
    <property type="molecule type" value="Genomic_DNA"/>
</dbReference>
<keyword evidence="2" id="KW-1185">Reference proteome</keyword>
<gene>
    <name evidence="1" type="ORF">ISF26_00900</name>
</gene>
<organism evidence="1 2">
    <name type="scientific">Gloeobacter morelensis MG652769</name>
    <dbReference type="NCBI Taxonomy" id="2781736"/>
    <lineage>
        <taxon>Bacteria</taxon>
        <taxon>Bacillati</taxon>
        <taxon>Cyanobacteriota</taxon>
        <taxon>Cyanophyceae</taxon>
        <taxon>Gloeobacterales</taxon>
        <taxon>Gloeobacteraceae</taxon>
        <taxon>Gloeobacter</taxon>
        <taxon>Gloeobacter morelensis</taxon>
    </lineage>
</organism>
<evidence type="ECO:0000313" key="1">
    <source>
        <dbReference type="EMBL" id="UFP94840.1"/>
    </source>
</evidence>
<proteinExistence type="predicted"/>
<name>A0ABY3PMI7_9CYAN</name>
<reference evidence="1 2" key="1">
    <citation type="journal article" date="2021" name="Genome Biol. Evol.">
        <title>Complete Genome Sequencing of a Novel Gloeobacter Species from a Waterfall Cave in Mexico.</title>
        <authorList>
            <person name="Saw J.H."/>
            <person name="Cardona T."/>
            <person name="Montejano G."/>
        </authorList>
    </citation>
    <scope>NUCLEOTIDE SEQUENCE [LARGE SCALE GENOMIC DNA]</scope>
    <source>
        <strain evidence="1">MG652769</strain>
    </source>
</reference>
<evidence type="ECO:0000313" key="2">
    <source>
        <dbReference type="Proteomes" id="UP001054846"/>
    </source>
</evidence>
<sequence>MVCQPWPRPAAALLPFAESEPATAALNTALQLTFVYRGRRAELEDLAAELLTECALSGIGTPRITLQLLGSRRHSLQVRLGESAEGRLENLLALAAQFGCRVR</sequence>